<dbReference type="Pfam" id="PF02720">
    <property type="entry name" value="DUF222"/>
    <property type="match status" value="2"/>
</dbReference>
<comment type="caution">
    <text evidence="3">The sequence shown here is derived from an EMBL/GenBank/DDBJ whole genome shotgun (WGS) entry which is preliminary data.</text>
</comment>
<sequence length="951" mass="96700">MDLLDLDSGHRRRSNAADRDWWDRLTADSPLWSSEGSLAREHFPIADPPPARHASRTKADSSTKSTGSSTSSTGSGLTDGEPTGDDATSAASADSAGGARAGAGSARGAGGGGSAGGAGAGGGSAGGCEAGPGAGRGKGRSSWVLVGSLRESAQALALMPLPDDADICVAEAEDLLFARDRITCALADRVGRVHRAGQAKQHGHASTRSWLRTAAGMSVAGAGRLLTLAVELARLPRVREKFAAGDLSAGVVEAICTATARLSDEHAGLAEPILLELAGKAGPAEVAKAGRYLRAVLDPDGEERDEQADYGRRFLRVRPTAGGGLEGEFYLPREAAARLRALLDAYAKPRAEGDDRPLRVRQADAFIALMEQKIVAELLVLVNAESLPTDPQPDHPEDPAHCEDAAPGPDHPAATEDTQGAEDAQGAENAEDGRDAQGAGSAEGGRDGENAEDPQGAEDTEDGQDSENAENGEGTEGAQGGEGAGDSQDAQAAEGATSAEDGWDSEDTGLCGGTGSVDGPCPVEDGDRSDVEGAIPTDVDPGASGNLSDADPGDALDAGITDAAAPAQSESPYRPHAPGTAEAETAAGPAADAGAAADADANAGAVADADANAGAVADAAVGSTDLDLASAEGNDTEPPKAADRDHAAAQAETDPEPAPARPAYGGSTPPHTAPPDAVPPHAARPRAAHSRAAEWPAPPPEDAAAHHTHAGHQPAGDCRHAQGTPEGHNDVHHEQPSAETARGAAPGAPRPGPGRPADPEPGTPSSEPGPGTPPGKPLGTAPGRPSGPKPGRPSGTASGTASETLLGAVPGAVLGTAPGLLLATGQMLPVSSVHRLARTSALVRLVMDAQGQVLDMGRKVRLATPAQRRAVYARYATCWIDGCPLPATMCQIDHADNWSTGGLTDLKLLGPACQFHNRDRYQHPDRYTRHQTGTDRWTFTYQPTHTRRLRI</sequence>
<dbReference type="Proteomes" id="UP000653231">
    <property type="component" value="Unassembled WGS sequence"/>
</dbReference>
<keyword evidence="4" id="KW-1185">Reference proteome</keyword>
<feature type="compositionally biased region" description="Low complexity" evidence="1">
    <location>
        <begin position="577"/>
        <end position="594"/>
    </location>
</feature>
<feature type="compositionally biased region" description="Basic and acidic residues" evidence="1">
    <location>
        <begin position="15"/>
        <end position="24"/>
    </location>
</feature>
<organism evidence="3 4">
    <name type="scientific">Microbispora bryophytorum subsp. camponoti</name>
    <dbReference type="NCBI Taxonomy" id="1677852"/>
    <lineage>
        <taxon>Bacteria</taxon>
        <taxon>Bacillati</taxon>
        <taxon>Actinomycetota</taxon>
        <taxon>Actinomycetes</taxon>
        <taxon>Streptosporangiales</taxon>
        <taxon>Streptosporangiaceae</taxon>
        <taxon>Microbispora</taxon>
    </lineage>
</organism>
<feature type="compositionally biased region" description="Gly residues" evidence="1">
    <location>
        <begin position="99"/>
        <end position="125"/>
    </location>
</feature>
<name>A0ABR8L4V6_9ACTN</name>
<feature type="compositionally biased region" description="Low complexity" evidence="1">
    <location>
        <begin position="87"/>
        <end position="98"/>
    </location>
</feature>
<accession>A0ABR8L4V6</accession>
<feature type="region of interest" description="Disordered" evidence="1">
    <location>
        <begin position="629"/>
        <end position="802"/>
    </location>
</feature>
<evidence type="ECO:0000259" key="2">
    <source>
        <dbReference type="SMART" id="SM00507"/>
    </source>
</evidence>
<dbReference type="EMBL" id="JACXRZ010000012">
    <property type="protein sequence ID" value="MBD3144972.1"/>
    <property type="molecule type" value="Genomic_DNA"/>
</dbReference>
<feature type="compositionally biased region" description="Acidic residues" evidence="1">
    <location>
        <begin position="450"/>
        <end position="470"/>
    </location>
</feature>
<feature type="region of interest" description="Disordered" evidence="1">
    <location>
        <begin position="387"/>
        <end position="594"/>
    </location>
</feature>
<feature type="region of interest" description="Disordered" evidence="1">
    <location>
        <begin position="1"/>
        <end position="24"/>
    </location>
</feature>
<protein>
    <submittedName>
        <fullName evidence="3">DUF222 domain-containing protein</fullName>
    </submittedName>
</protein>
<dbReference type="SMART" id="SM00507">
    <property type="entry name" value="HNHc"/>
    <property type="match status" value="1"/>
</dbReference>
<reference evidence="3 4" key="1">
    <citation type="submission" date="2020-09" db="EMBL/GenBank/DDBJ databases">
        <title>Actinomycete isolated from the Camponotus japonicus Mayr.</title>
        <authorList>
            <person name="Gong X."/>
        </authorList>
    </citation>
    <scope>NUCLEOTIDE SEQUENCE [LARGE SCALE GENOMIC DNA]</scope>
    <source>
        <strain evidence="3 4">2C-HV3</strain>
    </source>
</reference>
<dbReference type="InterPro" id="IPR003615">
    <property type="entry name" value="HNH_nuc"/>
</dbReference>
<feature type="compositionally biased region" description="Basic and acidic residues" evidence="1">
    <location>
        <begin position="637"/>
        <end position="647"/>
    </location>
</feature>
<dbReference type="RefSeq" id="WP_191052464.1">
    <property type="nucleotide sequence ID" value="NZ_JACXRZ010000012.1"/>
</dbReference>
<evidence type="ECO:0000313" key="3">
    <source>
        <dbReference type="EMBL" id="MBD3144972.1"/>
    </source>
</evidence>
<proteinExistence type="predicted"/>
<dbReference type="InterPro" id="IPR003870">
    <property type="entry name" value="DUF222"/>
</dbReference>
<evidence type="ECO:0000256" key="1">
    <source>
        <dbReference type="SAM" id="MobiDB-lite"/>
    </source>
</evidence>
<feature type="compositionally biased region" description="Basic and acidic residues" evidence="1">
    <location>
        <begin position="727"/>
        <end position="736"/>
    </location>
</feature>
<feature type="region of interest" description="Disordered" evidence="1">
    <location>
        <begin position="40"/>
        <end position="125"/>
    </location>
</feature>
<feature type="compositionally biased region" description="Low complexity" evidence="1">
    <location>
        <begin position="62"/>
        <end position="76"/>
    </location>
</feature>
<evidence type="ECO:0000313" key="4">
    <source>
        <dbReference type="Proteomes" id="UP000653231"/>
    </source>
</evidence>
<gene>
    <name evidence="3" type="ORF">IEQ31_17480</name>
</gene>
<feature type="compositionally biased region" description="Basic and acidic residues" evidence="1">
    <location>
        <begin position="392"/>
        <end position="404"/>
    </location>
</feature>
<feature type="compositionally biased region" description="Gly residues" evidence="1">
    <location>
        <begin position="474"/>
        <end position="484"/>
    </location>
</feature>
<feature type="compositionally biased region" description="Pro residues" evidence="1">
    <location>
        <begin position="748"/>
        <end position="762"/>
    </location>
</feature>
<feature type="compositionally biased region" description="Low complexity" evidence="1">
    <location>
        <begin position="485"/>
        <end position="496"/>
    </location>
</feature>
<dbReference type="CDD" id="cd00085">
    <property type="entry name" value="HNHc"/>
    <property type="match status" value="1"/>
</dbReference>
<feature type="domain" description="HNH nuclease" evidence="2">
    <location>
        <begin position="866"/>
        <end position="918"/>
    </location>
</feature>